<evidence type="ECO:0000313" key="3">
    <source>
        <dbReference type="RefSeq" id="XP_056842795.1"/>
    </source>
</evidence>
<name>A0A9W3BTY2_RAPSA</name>
<dbReference type="GeneID" id="108838581"/>
<keyword evidence="2" id="KW-1185">Reference proteome</keyword>
<dbReference type="KEGG" id="rsz:108838581"/>
<reference evidence="2" key="1">
    <citation type="journal article" date="2019" name="Database">
        <title>The radish genome database (RadishGD): an integrated information resource for radish genomics.</title>
        <authorList>
            <person name="Yu H.J."/>
            <person name="Baek S."/>
            <person name="Lee Y.J."/>
            <person name="Cho A."/>
            <person name="Mun J.H."/>
        </authorList>
    </citation>
    <scope>NUCLEOTIDE SEQUENCE [LARGE SCALE GENOMIC DNA]</scope>
    <source>
        <strain evidence="2">cv. WK10039</strain>
    </source>
</reference>
<gene>
    <name evidence="3" type="primary">LOC108838581</name>
</gene>
<evidence type="ECO:0000256" key="1">
    <source>
        <dbReference type="SAM" id="MobiDB-lite"/>
    </source>
</evidence>
<dbReference type="Proteomes" id="UP000504610">
    <property type="component" value="Chromosome 6"/>
</dbReference>
<feature type="compositionally biased region" description="Acidic residues" evidence="1">
    <location>
        <begin position="145"/>
        <end position="166"/>
    </location>
</feature>
<protein>
    <submittedName>
        <fullName evidence="3">Uncharacterized protein LOC108838581 isoform X1</fullName>
    </submittedName>
</protein>
<reference evidence="3" key="2">
    <citation type="submission" date="2025-08" db="UniProtKB">
        <authorList>
            <consortium name="RefSeq"/>
        </authorList>
    </citation>
    <scope>IDENTIFICATION</scope>
    <source>
        <tissue evidence="3">Leaf</tissue>
    </source>
</reference>
<accession>A0A9W3BTY2</accession>
<sequence>MAIKTNGKFSVSSANDQGVMFFKNISPGPTKPSYTTYLNPIKRSLLVWKCSSSTNSIRYLNIDTSGRHVRKKSSNKVGEAANQHGKKHMVTESFKLKKEESVDERLDLGDSEPGFDADHEYGEGEFEERELKQEEHGLVNQMDEKLEEETEADENAGEFTDDIGRG</sequence>
<organism evidence="2 3">
    <name type="scientific">Raphanus sativus</name>
    <name type="common">Radish</name>
    <name type="synonym">Raphanus raphanistrum var. sativus</name>
    <dbReference type="NCBI Taxonomy" id="3726"/>
    <lineage>
        <taxon>Eukaryota</taxon>
        <taxon>Viridiplantae</taxon>
        <taxon>Streptophyta</taxon>
        <taxon>Embryophyta</taxon>
        <taxon>Tracheophyta</taxon>
        <taxon>Spermatophyta</taxon>
        <taxon>Magnoliopsida</taxon>
        <taxon>eudicotyledons</taxon>
        <taxon>Gunneridae</taxon>
        <taxon>Pentapetalae</taxon>
        <taxon>rosids</taxon>
        <taxon>malvids</taxon>
        <taxon>Brassicales</taxon>
        <taxon>Brassicaceae</taxon>
        <taxon>Brassiceae</taxon>
        <taxon>Raphanus</taxon>
    </lineage>
</organism>
<evidence type="ECO:0000313" key="2">
    <source>
        <dbReference type="Proteomes" id="UP000504610"/>
    </source>
</evidence>
<feature type="region of interest" description="Disordered" evidence="1">
    <location>
        <begin position="101"/>
        <end position="166"/>
    </location>
</feature>
<dbReference type="AlphaFoldDB" id="A0A9W3BTY2"/>
<dbReference type="RefSeq" id="XP_056842795.1">
    <property type="nucleotide sequence ID" value="XM_056986815.1"/>
</dbReference>
<proteinExistence type="predicted"/>